<dbReference type="SMART" id="SM00448">
    <property type="entry name" value="REC"/>
    <property type="match status" value="1"/>
</dbReference>
<dbReference type="InterPro" id="IPR035965">
    <property type="entry name" value="PAS-like_dom_sf"/>
</dbReference>
<dbReference type="InterPro" id="IPR001789">
    <property type="entry name" value="Sig_transdc_resp-reg_receiver"/>
</dbReference>
<reference evidence="3" key="1">
    <citation type="journal article" date="2016" name="Front. Microbiol.">
        <title>Genome Sequence of the Piezophilic, Mesophilic Sulfate-Reducing Bacterium Desulfovibrio indicus J2T.</title>
        <authorList>
            <person name="Cao J."/>
            <person name="Maignien L."/>
            <person name="Shao Z."/>
            <person name="Alain K."/>
            <person name="Jebbar M."/>
        </authorList>
    </citation>
    <scope>NUCLEOTIDE SEQUENCE</scope>
    <source>
        <strain evidence="3">NBRC 103626</strain>
    </source>
</reference>
<dbReference type="Proteomes" id="UP001055108">
    <property type="component" value="Unassembled WGS sequence"/>
</dbReference>
<dbReference type="SUPFAM" id="SSF55785">
    <property type="entry name" value="PYP-like sensor domain (PAS domain)"/>
    <property type="match status" value="1"/>
</dbReference>
<gene>
    <name evidence="3" type="ORF">NBEOAGPD_4367</name>
</gene>
<dbReference type="GO" id="GO:0000160">
    <property type="term" value="P:phosphorelay signal transduction system"/>
    <property type="evidence" value="ECO:0007669"/>
    <property type="project" value="InterPro"/>
</dbReference>
<name>A0AA37MCE9_9HYPH</name>
<comment type="caution">
    <text evidence="3">The sequence shown here is derived from an EMBL/GenBank/DDBJ whole genome shotgun (WGS) entry which is preliminary data.</text>
</comment>
<dbReference type="Pfam" id="PF08447">
    <property type="entry name" value="PAS_3"/>
    <property type="match status" value="1"/>
</dbReference>
<dbReference type="InterPro" id="IPR011006">
    <property type="entry name" value="CheY-like_superfamily"/>
</dbReference>
<keyword evidence="4" id="KW-1185">Reference proteome</keyword>
<proteinExistence type="predicted"/>
<comment type="caution">
    <text evidence="1">Lacks conserved residue(s) required for the propagation of feature annotation.</text>
</comment>
<evidence type="ECO:0000256" key="1">
    <source>
        <dbReference type="PROSITE-ProRule" id="PRU00169"/>
    </source>
</evidence>
<dbReference type="EMBL" id="BPQM01000128">
    <property type="protein sequence ID" value="GJD81122.1"/>
    <property type="molecule type" value="Genomic_DNA"/>
</dbReference>
<dbReference type="PROSITE" id="PS50110">
    <property type="entry name" value="RESPONSE_REGULATORY"/>
    <property type="match status" value="1"/>
</dbReference>
<evidence type="ECO:0000313" key="4">
    <source>
        <dbReference type="Proteomes" id="UP001055108"/>
    </source>
</evidence>
<sequence>MPAEDMPDLANWLACVHPEDRDTAVQAMDRVGGGETFVLEYRILRASDQLVRRIRDTFFSIPGVDGRIRSAVGIAQDVTVDTGLRAYVVAVGDVPRRGLVDDALQASGYEVRAFASGQALLEMAGSLKPGCVVFNLEEASDIVVASELKASRAHLPVVAVGASGGDVGFGVRVMKAGAVDFLELPLAPEALLLTVKTALAEIQAEADRARQR</sequence>
<dbReference type="Gene3D" id="3.30.450.20">
    <property type="entry name" value="PAS domain"/>
    <property type="match status" value="1"/>
</dbReference>
<dbReference type="Pfam" id="PF00072">
    <property type="entry name" value="Response_reg"/>
    <property type="match status" value="1"/>
</dbReference>
<dbReference type="InterPro" id="IPR013655">
    <property type="entry name" value="PAS_fold_3"/>
</dbReference>
<evidence type="ECO:0000313" key="3">
    <source>
        <dbReference type="EMBL" id="GJD81122.1"/>
    </source>
</evidence>
<protein>
    <recommendedName>
        <fullName evidence="2">Response regulatory domain-containing protein</fullName>
    </recommendedName>
</protein>
<dbReference type="Gene3D" id="3.40.50.2300">
    <property type="match status" value="1"/>
</dbReference>
<feature type="domain" description="Response regulatory" evidence="2">
    <location>
        <begin position="86"/>
        <end position="199"/>
    </location>
</feature>
<evidence type="ECO:0000259" key="2">
    <source>
        <dbReference type="PROSITE" id="PS50110"/>
    </source>
</evidence>
<dbReference type="AlphaFoldDB" id="A0AA37MCE9"/>
<dbReference type="SUPFAM" id="SSF52172">
    <property type="entry name" value="CheY-like"/>
    <property type="match status" value="1"/>
</dbReference>
<organism evidence="3 4">
    <name type="scientific">Methylobacterium gregans</name>
    <dbReference type="NCBI Taxonomy" id="374424"/>
    <lineage>
        <taxon>Bacteria</taxon>
        <taxon>Pseudomonadati</taxon>
        <taxon>Pseudomonadota</taxon>
        <taxon>Alphaproteobacteria</taxon>
        <taxon>Hyphomicrobiales</taxon>
        <taxon>Methylobacteriaceae</taxon>
        <taxon>Methylobacterium</taxon>
    </lineage>
</organism>
<accession>A0AA37MCE9</accession>
<reference evidence="3" key="2">
    <citation type="submission" date="2021-08" db="EMBL/GenBank/DDBJ databases">
        <authorList>
            <person name="Tani A."/>
            <person name="Ola A."/>
            <person name="Ogura Y."/>
            <person name="Katsura K."/>
            <person name="Hayashi T."/>
        </authorList>
    </citation>
    <scope>NUCLEOTIDE SEQUENCE</scope>
    <source>
        <strain evidence="3">NBRC 103626</strain>
    </source>
</reference>
<dbReference type="RefSeq" id="WP_238306417.1">
    <property type="nucleotide sequence ID" value="NZ_BPQM01000128.1"/>
</dbReference>